<dbReference type="InterPro" id="IPR036890">
    <property type="entry name" value="HATPase_C_sf"/>
</dbReference>
<dbReference type="STRING" id="655355.SAMN05216283_11410"/>
<dbReference type="InterPro" id="IPR005467">
    <property type="entry name" value="His_kinase_dom"/>
</dbReference>
<dbReference type="Pfam" id="PF13181">
    <property type="entry name" value="TPR_8"/>
    <property type="match status" value="1"/>
</dbReference>
<evidence type="ECO:0000256" key="2">
    <source>
        <dbReference type="ARBA" id="ARBA00012438"/>
    </source>
</evidence>
<keyword evidence="3" id="KW-0597">Phosphoprotein</keyword>
<dbReference type="SUPFAM" id="SSF55874">
    <property type="entry name" value="ATPase domain of HSP90 chaperone/DNA topoisomerase II/histidine kinase"/>
    <property type="match status" value="1"/>
</dbReference>
<sequence>MKYLLLNITCLLIYFFALGQSSADSLLVELPHLEETEKAKALVQLAHSYAQQDSSRSIQFADEAISLSKSLEDSLLLGLALFNKAECYYYFDVYEPALNLYGEAQSIFMALNDSVNLGETLNSIGLVHYFRGEYNLAGERFYRALSFFKGTDNIEGVAHVNSNLAMVFSRLGEYEKAIRNYQEAANLNSSIHDRSSLAVNLNGVGVAYYNLEEYDSSKVYYNKALLLFRALENHQREAIALNNIANIYVNTGDSLELALGYYRDAIGVFDELHDRRSKAYALEGLASVERELGNYNRAIETFQSSLNLLEGEEKDFYLMQLNYMDMALTYERMGDVRKAYNAFKQHSFFKDSLLQQEQLQQIAELEKKYETQQKEAEIEQLNASREMDRLQMKRDKELRAFGIIAILLLVVAIFLVSLAYFNKRRTNALLSFKNGKIEEQRKELVRLNASKNKFFSIIAHDLKNPFHTVMGYSYLLTKEYDRFSDDEKQKYATDIYRSANSIFRLLQNLLDWSRSQTGRLTYTPQELNFHSIYKSIENLLKPSADQKQIQLIAEVPDEVGVFADPMMLETILRNLMHNAIKFTDEAGWVKTTVDTTQDKITVCVQDSGVGIPAEELNNLFRIDSKVRKPGTKKEDGSGLGLIICHEFVTKNGGSIWADSQNGQGSRFYFSIPRSS</sequence>
<dbReference type="SMART" id="SM00387">
    <property type="entry name" value="HATPase_c"/>
    <property type="match status" value="1"/>
</dbReference>
<feature type="repeat" description="TPR" evidence="7">
    <location>
        <begin position="158"/>
        <end position="191"/>
    </location>
</feature>
<dbReference type="EMBL" id="FONW01000014">
    <property type="protein sequence ID" value="SFF71856.1"/>
    <property type="molecule type" value="Genomic_DNA"/>
</dbReference>
<feature type="domain" description="Histidine kinase" evidence="10">
    <location>
        <begin position="457"/>
        <end position="675"/>
    </location>
</feature>
<dbReference type="InterPro" id="IPR036097">
    <property type="entry name" value="HisK_dim/P_sf"/>
</dbReference>
<organism evidence="11 12">
    <name type="scientific">Sunxiuqinia elliptica</name>
    <dbReference type="NCBI Taxonomy" id="655355"/>
    <lineage>
        <taxon>Bacteria</taxon>
        <taxon>Pseudomonadati</taxon>
        <taxon>Bacteroidota</taxon>
        <taxon>Bacteroidia</taxon>
        <taxon>Marinilabiliales</taxon>
        <taxon>Prolixibacteraceae</taxon>
        <taxon>Sunxiuqinia</taxon>
    </lineage>
</organism>
<feature type="transmembrane region" description="Helical" evidence="9">
    <location>
        <begin position="400"/>
        <end position="421"/>
    </location>
</feature>
<dbReference type="InterPro" id="IPR003661">
    <property type="entry name" value="HisK_dim/P_dom"/>
</dbReference>
<dbReference type="FunFam" id="3.30.565.10:FF:000006">
    <property type="entry name" value="Sensor histidine kinase WalK"/>
    <property type="match status" value="1"/>
</dbReference>
<evidence type="ECO:0000256" key="7">
    <source>
        <dbReference type="PROSITE-ProRule" id="PRU00339"/>
    </source>
</evidence>
<dbReference type="InterPro" id="IPR004358">
    <property type="entry name" value="Sig_transdc_His_kin-like_C"/>
</dbReference>
<dbReference type="InterPro" id="IPR019734">
    <property type="entry name" value="TPR_rpt"/>
</dbReference>
<dbReference type="InterPro" id="IPR050736">
    <property type="entry name" value="Sensor_HK_Regulatory"/>
</dbReference>
<dbReference type="SMART" id="SM00388">
    <property type="entry name" value="HisKA"/>
    <property type="match status" value="1"/>
</dbReference>
<reference evidence="11 12" key="1">
    <citation type="submission" date="2016-10" db="EMBL/GenBank/DDBJ databases">
        <authorList>
            <person name="de Groot N.N."/>
        </authorList>
    </citation>
    <scope>NUCLEOTIDE SEQUENCE [LARGE SCALE GENOMIC DNA]</scope>
    <source>
        <strain evidence="11 12">CGMCC 1.9156</strain>
    </source>
</reference>
<keyword evidence="12" id="KW-1185">Reference proteome</keyword>
<evidence type="ECO:0000259" key="10">
    <source>
        <dbReference type="PROSITE" id="PS50109"/>
    </source>
</evidence>
<dbReference type="InterPro" id="IPR011990">
    <property type="entry name" value="TPR-like_helical_dom_sf"/>
</dbReference>
<dbReference type="Pfam" id="PF02518">
    <property type="entry name" value="HATPase_c"/>
    <property type="match status" value="1"/>
</dbReference>
<keyword evidence="5 11" id="KW-0418">Kinase</keyword>
<dbReference type="SMART" id="SM00028">
    <property type="entry name" value="TPR"/>
    <property type="match status" value="7"/>
</dbReference>
<evidence type="ECO:0000256" key="5">
    <source>
        <dbReference type="ARBA" id="ARBA00022777"/>
    </source>
</evidence>
<evidence type="ECO:0000256" key="4">
    <source>
        <dbReference type="ARBA" id="ARBA00022679"/>
    </source>
</evidence>
<keyword evidence="9" id="KW-0812">Transmembrane</keyword>
<dbReference type="Proteomes" id="UP000198964">
    <property type="component" value="Unassembled WGS sequence"/>
</dbReference>
<dbReference type="EC" id="2.7.13.3" evidence="2"/>
<dbReference type="PRINTS" id="PR00344">
    <property type="entry name" value="BCTRLSENSOR"/>
</dbReference>
<feature type="repeat" description="TPR" evidence="7">
    <location>
        <begin position="279"/>
        <end position="312"/>
    </location>
</feature>
<name>A0A1I2L401_9BACT</name>
<dbReference type="GO" id="GO:0000155">
    <property type="term" value="F:phosphorelay sensor kinase activity"/>
    <property type="evidence" value="ECO:0007669"/>
    <property type="project" value="InterPro"/>
</dbReference>
<dbReference type="AlphaFoldDB" id="A0A1I2L401"/>
<keyword evidence="9" id="KW-1133">Transmembrane helix</keyword>
<gene>
    <name evidence="11" type="ORF">SAMN05216283_11410</name>
</gene>
<dbReference type="PROSITE" id="PS50109">
    <property type="entry name" value="HIS_KIN"/>
    <property type="match status" value="1"/>
</dbReference>
<dbReference type="RefSeq" id="WP_093921362.1">
    <property type="nucleotide sequence ID" value="NZ_FONW01000014.1"/>
</dbReference>
<evidence type="ECO:0000256" key="3">
    <source>
        <dbReference type="ARBA" id="ARBA00022553"/>
    </source>
</evidence>
<evidence type="ECO:0000256" key="8">
    <source>
        <dbReference type="SAM" id="Coils"/>
    </source>
</evidence>
<dbReference type="PANTHER" id="PTHR43711">
    <property type="entry name" value="TWO-COMPONENT HISTIDINE KINASE"/>
    <property type="match status" value="1"/>
</dbReference>
<evidence type="ECO:0000313" key="12">
    <source>
        <dbReference type="Proteomes" id="UP000198964"/>
    </source>
</evidence>
<evidence type="ECO:0000256" key="9">
    <source>
        <dbReference type="SAM" id="Phobius"/>
    </source>
</evidence>
<keyword evidence="7" id="KW-0802">TPR repeat</keyword>
<dbReference type="Pfam" id="PF00512">
    <property type="entry name" value="HisKA"/>
    <property type="match status" value="1"/>
</dbReference>
<keyword evidence="4" id="KW-0808">Transferase</keyword>
<dbReference type="Gene3D" id="1.25.40.10">
    <property type="entry name" value="Tetratricopeptide repeat domain"/>
    <property type="match status" value="2"/>
</dbReference>
<evidence type="ECO:0000256" key="1">
    <source>
        <dbReference type="ARBA" id="ARBA00000085"/>
    </source>
</evidence>
<dbReference type="PROSITE" id="PS50005">
    <property type="entry name" value="TPR"/>
    <property type="match status" value="2"/>
</dbReference>
<accession>A0A1I2L401</accession>
<dbReference type="Gene3D" id="3.30.565.10">
    <property type="entry name" value="Histidine kinase-like ATPase, C-terminal domain"/>
    <property type="match status" value="1"/>
</dbReference>
<keyword evidence="6" id="KW-0902">Two-component regulatory system</keyword>
<dbReference type="InterPro" id="IPR003594">
    <property type="entry name" value="HATPase_dom"/>
</dbReference>
<keyword evidence="9" id="KW-0472">Membrane</keyword>
<proteinExistence type="predicted"/>
<feature type="coiled-coil region" evidence="8">
    <location>
        <begin position="355"/>
        <end position="393"/>
    </location>
</feature>
<dbReference type="SUPFAM" id="SSF47384">
    <property type="entry name" value="Homodimeric domain of signal transducing histidine kinase"/>
    <property type="match status" value="1"/>
</dbReference>
<dbReference type="CDD" id="cd00082">
    <property type="entry name" value="HisKA"/>
    <property type="match status" value="1"/>
</dbReference>
<evidence type="ECO:0000256" key="6">
    <source>
        <dbReference type="ARBA" id="ARBA00023012"/>
    </source>
</evidence>
<dbReference type="Pfam" id="PF13424">
    <property type="entry name" value="TPR_12"/>
    <property type="match status" value="2"/>
</dbReference>
<dbReference type="PANTHER" id="PTHR43711:SF29">
    <property type="entry name" value="HISTIDINE KINASE"/>
    <property type="match status" value="1"/>
</dbReference>
<comment type="catalytic activity">
    <reaction evidence="1">
        <text>ATP + protein L-histidine = ADP + protein N-phospho-L-histidine.</text>
        <dbReference type="EC" id="2.7.13.3"/>
    </reaction>
</comment>
<keyword evidence="8" id="KW-0175">Coiled coil</keyword>
<dbReference type="Gene3D" id="1.10.287.130">
    <property type="match status" value="1"/>
</dbReference>
<dbReference type="SUPFAM" id="SSF48452">
    <property type="entry name" value="TPR-like"/>
    <property type="match status" value="2"/>
</dbReference>
<protein>
    <recommendedName>
        <fullName evidence="2">histidine kinase</fullName>
        <ecNumber evidence="2">2.7.13.3</ecNumber>
    </recommendedName>
</protein>
<evidence type="ECO:0000313" key="11">
    <source>
        <dbReference type="EMBL" id="SFF71856.1"/>
    </source>
</evidence>